<evidence type="ECO:0000313" key="2">
    <source>
        <dbReference type="Proteomes" id="UP000606653"/>
    </source>
</evidence>
<dbReference type="SMART" id="SM00855">
    <property type="entry name" value="PGAM"/>
    <property type="match status" value="1"/>
</dbReference>
<reference evidence="2" key="1">
    <citation type="journal article" date="2019" name="Int. J. Syst. Evol. Microbiol.">
        <title>The Global Catalogue of Microorganisms (GCM) 10K type strain sequencing project: providing services to taxonomists for standard genome sequencing and annotation.</title>
        <authorList>
            <consortium name="The Broad Institute Genomics Platform"/>
            <consortium name="The Broad Institute Genome Sequencing Center for Infectious Disease"/>
            <person name="Wu L."/>
            <person name="Ma J."/>
        </authorList>
    </citation>
    <scope>NUCLEOTIDE SEQUENCE [LARGE SCALE GENOMIC DNA]</scope>
    <source>
        <strain evidence="2">CGMCC 1.6964</strain>
    </source>
</reference>
<sequence length="210" mass="23358">MQMSITFWLVRHGLKESKIGDVSLTGEGIFQARSTAYALSKRKIKAVVSSPLRRTQETAAFLAHTGGLEVVEDTRLRERANWGDLSEQTFEEFVAVWDRCTWEPDYTPPSGGDSVRIAAMRLDSALRDWADRCEQGSEIVFVTHGGLITDFLVCTFEEEKLNAVCPDFVALQNGLIPECSITELIVEGDGSFRLGLFADVCHLAPRSNNK</sequence>
<dbReference type="SUPFAM" id="SSF53254">
    <property type="entry name" value="Phosphoglycerate mutase-like"/>
    <property type="match status" value="1"/>
</dbReference>
<dbReference type="Pfam" id="PF00300">
    <property type="entry name" value="His_Phos_1"/>
    <property type="match status" value="1"/>
</dbReference>
<accession>A0ABQ2L1F3</accession>
<name>A0ABQ2L1F3_9BACL</name>
<protein>
    <recommendedName>
        <fullName evidence="3">Histidine phosphatase family protein</fullName>
    </recommendedName>
</protein>
<dbReference type="InterPro" id="IPR029033">
    <property type="entry name" value="His_PPase_superfam"/>
</dbReference>
<dbReference type="CDD" id="cd07067">
    <property type="entry name" value="HP_PGM_like"/>
    <property type="match status" value="1"/>
</dbReference>
<dbReference type="EMBL" id="BMLN01000004">
    <property type="protein sequence ID" value="GGN97703.1"/>
    <property type="molecule type" value="Genomic_DNA"/>
</dbReference>
<dbReference type="PANTHER" id="PTHR48100">
    <property type="entry name" value="BROAD-SPECIFICITY PHOSPHATASE YOR283W-RELATED"/>
    <property type="match status" value="1"/>
</dbReference>
<dbReference type="InterPro" id="IPR013078">
    <property type="entry name" value="His_Pase_superF_clade-1"/>
</dbReference>
<comment type="caution">
    <text evidence="1">The sequence shown here is derived from an EMBL/GenBank/DDBJ whole genome shotgun (WGS) entry which is preliminary data.</text>
</comment>
<dbReference type="Proteomes" id="UP000606653">
    <property type="component" value="Unassembled WGS sequence"/>
</dbReference>
<dbReference type="Gene3D" id="3.40.50.1240">
    <property type="entry name" value="Phosphoglycerate mutase-like"/>
    <property type="match status" value="1"/>
</dbReference>
<evidence type="ECO:0008006" key="3">
    <source>
        <dbReference type="Google" id="ProtNLM"/>
    </source>
</evidence>
<keyword evidence="2" id="KW-1185">Reference proteome</keyword>
<proteinExistence type="predicted"/>
<gene>
    <name evidence="1" type="ORF">GCM10010969_15840</name>
</gene>
<organism evidence="1 2">
    <name type="scientific">Saccharibacillus kuerlensis</name>
    <dbReference type="NCBI Taxonomy" id="459527"/>
    <lineage>
        <taxon>Bacteria</taxon>
        <taxon>Bacillati</taxon>
        <taxon>Bacillota</taxon>
        <taxon>Bacilli</taxon>
        <taxon>Bacillales</taxon>
        <taxon>Paenibacillaceae</taxon>
        <taxon>Saccharibacillus</taxon>
    </lineage>
</organism>
<dbReference type="PANTHER" id="PTHR48100:SF1">
    <property type="entry name" value="HISTIDINE PHOSPHATASE FAMILY PROTEIN-RELATED"/>
    <property type="match status" value="1"/>
</dbReference>
<dbReference type="InterPro" id="IPR050275">
    <property type="entry name" value="PGM_Phosphatase"/>
</dbReference>
<evidence type="ECO:0000313" key="1">
    <source>
        <dbReference type="EMBL" id="GGN97703.1"/>
    </source>
</evidence>